<sequence>MLESSHRSKPSSITSQYACWFDDRINQFISEHKSRVEPSQQFKRRNGFFITISFDQNARTNRHKDAEGFEQRGEKSELDRFSDLYNLICRQMMGSNYHRPSFDPVRPLAIGCLDMNGSRYWKSMGELENPHIHSIWILTDETRESFQELIDDEKRMASLKERLSIRDLDIQALDDDRRNSSGASRVSSYTAKFIGHNNHDLKVSEDFRILPLQRHTILN</sequence>
<organism evidence="1 2">
    <name type="scientific">Aminobacter carboxidus</name>
    <dbReference type="NCBI Taxonomy" id="376165"/>
    <lineage>
        <taxon>Bacteria</taxon>
        <taxon>Pseudomonadati</taxon>
        <taxon>Pseudomonadota</taxon>
        <taxon>Alphaproteobacteria</taxon>
        <taxon>Hyphomicrobiales</taxon>
        <taxon>Phyllobacteriaceae</taxon>
        <taxon>Aminobacter</taxon>
    </lineage>
</organism>
<comment type="caution">
    <text evidence="1">The sequence shown here is derived from an EMBL/GenBank/DDBJ whole genome shotgun (WGS) entry which is preliminary data.</text>
</comment>
<reference evidence="1 2" key="1">
    <citation type="submission" date="2020-08" db="EMBL/GenBank/DDBJ databases">
        <title>Genomic Encyclopedia of Type Strains, Phase IV (KMG-IV): sequencing the most valuable type-strain genomes for metagenomic binning, comparative biology and taxonomic classification.</title>
        <authorList>
            <person name="Goeker M."/>
        </authorList>
    </citation>
    <scope>NUCLEOTIDE SEQUENCE [LARGE SCALE GENOMIC DNA]</scope>
    <source>
        <strain evidence="1 2">DSM 17454</strain>
    </source>
</reference>
<protein>
    <submittedName>
        <fullName evidence="1">Uncharacterized protein</fullName>
    </submittedName>
</protein>
<gene>
    <name evidence="1" type="ORF">HNQ96_001881</name>
</gene>
<dbReference type="AlphaFoldDB" id="A0A8E1WD22"/>
<dbReference type="EMBL" id="JACHGI010000002">
    <property type="protein sequence ID" value="MBB6466023.1"/>
    <property type="molecule type" value="Genomic_DNA"/>
</dbReference>
<evidence type="ECO:0000313" key="1">
    <source>
        <dbReference type="EMBL" id="MBB6466023.1"/>
    </source>
</evidence>
<name>A0A8E1WD22_9HYPH</name>
<proteinExistence type="predicted"/>
<accession>A0A8E1WD22</accession>
<dbReference type="RefSeq" id="WP_184768459.1">
    <property type="nucleotide sequence ID" value="NZ_JACHGI010000002.1"/>
</dbReference>
<evidence type="ECO:0000313" key="2">
    <source>
        <dbReference type="Proteomes" id="UP000532373"/>
    </source>
</evidence>
<dbReference type="Proteomes" id="UP000532373">
    <property type="component" value="Unassembled WGS sequence"/>
</dbReference>